<sequence length="114" mass="12956">MEPTFVKVRGTDSMLLIVDSLTHQIDILQIVDGSETIARDDSFDLKEAAKIPRSAMKAIIKYVEKENNRFERTDSNVAYAVARLQLCDNGDILAIVRLVEAGPEHRHERRNAKY</sequence>
<comment type="caution">
    <text evidence="1">The sequence shown here is derived from an EMBL/GenBank/DDBJ whole genome shotgun (WGS) entry which is preliminary data.</text>
</comment>
<dbReference type="OrthoDB" id="5290430at2759"/>
<organism evidence="1 2">
    <name type="scientific">Orbilia oligospora</name>
    <name type="common">Nematode-trapping fungus</name>
    <name type="synonym">Arthrobotrys oligospora</name>
    <dbReference type="NCBI Taxonomy" id="2813651"/>
    <lineage>
        <taxon>Eukaryota</taxon>
        <taxon>Fungi</taxon>
        <taxon>Dikarya</taxon>
        <taxon>Ascomycota</taxon>
        <taxon>Pezizomycotina</taxon>
        <taxon>Orbiliomycetes</taxon>
        <taxon>Orbiliales</taxon>
        <taxon>Orbiliaceae</taxon>
        <taxon>Orbilia</taxon>
    </lineage>
</organism>
<dbReference type="AlphaFoldDB" id="A0A6G1MEZ5"/>
<accession>A0A6G1MEZ5</accession>
<protein>
    <submittedName>
        <fullName evidence="1">Uncharacterized protein</fullName>
    </submittedName>
</protein>
<gene>
    <name evidence="1" type="ORF">TWF679_002194</name>
</gene>
<dbReference type="Proteomes" id="UP000614610">
    <property type="component" value="Unassembled WGS sequence"/>
</dbReference>
<proteinExistence type="predicted"/>
<name>A0A6G1MEZ5_ORBOL</name>
<evidence type="ECO:0000313" key="1">
    <source>
        <dbReference type="EMBL" id="KAF3198211.1"/>
    </source>
</evidence>
<dbReference type="EMBL" id="WIWT01000138">
    <property type="protein sequence ID" value="KAF3198211.1"/>
    <property type="molecule type" value="Genomic_DNA"/>
</dbReference>
<reference evidence="1" key="1">
    <citation type="submission" date="2019-06" db="EMBL/GenBank/DDBJ databases">
        <authorList>
            <person name="Palmer J.M."/>
        </authorList>
    </citation>
    <scope>NUCLEOTIDE SEQUENCE</scope>
    <source>
        <strain evidence="1">TWF679</strain>
    </source>
</reference>
<evidence type="ECO:0000313" key="2">
    <source>
        <dbReference type="Proteomes" id="UP000614610"/>
    </source>
</evidence>